<evidence type="ECO:0000313" key="3">
    <source>
        <dbReference type="Proteomes" id="UP000037146"/>
    </source>
</evidence>
<reference evidence="3" key="1">
    <citation type="submission" date="2015-07" db="EMBL/GenBank/DDBJ databases">
        <title>Genome sequencing project for genomic taxonomy and phylogenomics of Bacillus-like bacteria.</title>
        <authorList>
            <person name="Liu B."/>
            <person name="Wang J."/>
            <person name="Zhu Y."/>
            <person name="Liu G."/>
            <person name="Chen Q."/>
            <person name="Chen Z."/>
            <person name="Lan J."/>
            <person name="Che J."/>
            <person name="Ge C."/>
            <person name="Shi H."/>
            <person name="Pan Z."/>
            <person name="Liu X."/>
        </authorList>
    </citation>
    <scope>NUCLEOTIDE SEQUENCE [LARGE SCALE GENOMIC DNA]</scope>
    <source>
        <strain evidence="3">FJAT-27997</strain>
    </source>
</reference>
<organism evidence="2 3">
    <name type="scientific">Peribacillus loiseleuriae</name>
    <dbReference type="NCBI Taxonomy" id="1679170"/>
    <lineage>
        <taxon>Bacteria</taxon>
        <taxon>Bacillati</taxon>
        <taxon>Bacillota</taxon>
        <taxon>Bacilli</taxon>
        <taxon>Bacillales</taxon>
        <taxon>Bacillaceae</taxon>
        <taxon>Peribacillus</taxon>
    </lineage>
</organism>
<sequence>MKLKSLALPLFALVLLLSACGQKATQVSENGNSEAKIKTEKPVQKEESLTLEKVFEKTITASKDLKSLTLKMENEQTITSSSNSEPTAMTSTIDMDLIQDPLSLYQVMTMNIPGEDAIKTESYFTKQGFFMYEPAQGAWMKLPDEMSTELLKATEQQGDPATELKKMQEFIEDFTFEQDNSSYILTLNASAEKFNAFMQEQLAQSFGQSAGFDLQSVDVSGLKYSYTIDKKTFYPTAMTVDISFKTVEGSEEVTLEQKTNATFSNYNGVNEITIPEEVIKSAQEIELPH</sequence>
<comment type="caution">
    <text evidence="2">The sequence shown here is derived from an EMBL/GenBank/DDBJ whole genome shotgun (WGS) entry which is preliminary data.</text>
</comment>
<evidence type="ECO:0008006" key="4">
    <source>
        <dbReference type="Google" id="ProtNLM"/>
    </source>
</evidence>
<dbReference type="PATRIC" id="fig|1679170.3.peg.4623"/>
<dbReference type="STRING" id="1679170.AC625_20370"/>
<accession>A0A0K9GY10</accession>
<proteinExistence type="predicted"/>
<name>A0A0K9GY10_9BACI</name>
<dbReference type="Proteomes" id="UP000037146">
    <property type="component" value="Unassembled WGS sequence"/>
</dbReference>
<keyword evidence="1" id="KW-0732">Signal</keyword>
<feature type="signal peptide" evidence="1">
    <location>
        <begin position="1"/>
        <end position="24"/>
    </location>
</feature>
<dbReference type="RefSeq" id="WP_049682961.1">
    <property type="nucleotide sequence ID" value="NZ_LFZW01000001.1"/>
</dbReference>
<evidence type="ECO:0000313" key="2">
    <source>
        <dbReference type="EMBL" id="KMY51609.1"/>
    </source>
</evidence>
<keyword evidence="3" id="KW-1185">Reference proteome</keyword>
<gene>
    <name evidence="2" type="ORF">AC625_20370</name>
</gene>
<protein>
    <recommendedName>
        <fullName evidence="4">Lipoprotein</fullName>
    </recommendedName>
</protein>
<feature type="chain" id="PRO_5005524664" description="Lipoprotein" evidence="1">
    <location>
        <begin position="25"/>
        <end position="289"/>
    </location>
</feature>
<dbReference type="Pfam" id="PF20316">
    <property type="entry name" value="DUF6612"/>
    <property type="match status" value="1"/>
</dbReference>
<dbReference type="PROSITE" id="PS51257">
    <property type="entry name" value="PROKAR_LIPOPROTEIN"/>
    <property type="match status" value="1"/>
</dbReference>
<dbReference type="OrthoDB" id="1957331at2"/>
<dbReference type="InterPro" id="IPR046720">
    <property type="entry name" value="DUF6612"/>
</dbReference>
<evidence type="ECO:0000256" key="1">
    <source>
        <dbReference type="SAM" id="SignalP"/>
    </source>
</evidence>
<dbReference type="EMBL" id="LFZW01000001">
    <property type="protein sequence ID" value="KMY51609.1"/>
    <property type="molecule type" value="Genomic_DNA"/>
</dbReference>
<dbReference type="AlphaFoldDB" id="A0A0K9GY10"/>